<evidence type="ECO:0000256" key="2">
    <source>
        <dbReference type="ARBA" id="ARBA00004429"/>
    </source>
</evidence>
<dbReference type="Gene3D" id="3.30.450.20">
    <property type="entry name" value="PAS domain"/>
    <property type="match status" value="1"/>
</dbReference>
<evidence type="ECO:0000256" key="4">
    <source>
        <dbReference type="ARBA" id="ARBA00022553"/>
    </source>
</evidence>
<dbReference type="Gene3D" id="3.40.50.2300">
    <property type="match status" value="1"/>
</dbReference>
<feature type="domain" description="PAC" evidence="12">
    <location>
        <begin position="54"/>
        <end position="106"/>
    </location>
</feature>
<dbReference type="InterPro" id="IPR013655">
    <property type="entry name" value="PAS_fold_3"/>
</dbReference>
<evidence type="ECO:0000259" key="12">
    <source>
        <dbReference type="PROSITE" id="PS50113"/>
    </source>
</evidence>
<evidence type="ECO:0000256" key="3">
    <source>
        <dbReference type="ARBA" id="ARBA00012438"/>
    </source>
</evidence>
<name>A0A329BCQ8_9BURK</name>
<reference evidence="13 14" key="1">
    <citation type="submission" date="2018-06" db="EMBL/GenBank/DDBJ databases">
        <title>Genomic Encyclopedia of Type Strains, Phase III (KMG-III): the genomes of soil and plant-associated and newly described type strains.</title>
        <authorList>
            <person name="Whitman W."/>
        </authorList>
    </citation>
    <scope>NUCLEOTIDE SEQUENCE [LARGE SCALE GENOMIC DNA]</scope>
    <source>
        <strain evidence="13 14">LMG 23644</strain>
    </source>
</reference>
<evidence type="ECO:0000256" key="1">
    <source>
        <dbReference type="ARBA" id="ARBA00000085"/>
    </source>
</evidence>
<dbReference type="FunFam" id="1.10.287.130:FF:000001">
    <property type="entry name" value="Two-component sensor histidine kinase"/>
    <property type="match status" value="1"/>
</dbReference>
<dbReference type="SUPFAM" id="SSF52172">
    <property type="entry name" value="CheY-like"/>
    <property type="match status" value="1"/>
</dbReference>
<dbReference type="Pfam" id="PF00072">
    <property type="entry name" value="Response_reg"/>
    <property type="match status" value="1"/>
</dbReference>
<dbReference type="EMBL" id="QLTK01000035">
    <property type="protein sequence ID" value="RAS20613.1"/>
    <property type="molecule type" value="Genomic_DNA"/>
</dbReference>
<dbReference type="InterPro" id="IPR000700">
    <property type="entry name" value="PAS-assoc_C"/>
</dbReference>
<dbReference type="PRINTS" id="PR00344">
    <property type="entry name" value="BCTRLSENSOR"/>
</dbReference>
<keyword evidence="5" id="KW-0808">Transferase</keyword>
<dbReference type="FunFam" id="3.30.565.10:FF:000006">
    <property type="entry name" value="Sensor histidine kinase WalK"/>
    <property type="match status" value="1"/>
</dbReference>
<organism evidence="13 14">
    <name type="scientific">Paraburkholderia bryophila</name>
    <dbReference type="NCBI Taxonomy" id="420952"/>
    <lineage>
        <taxon>Bacteria</taxon>
        <taxon>Pseudomonadati</taxon>
        <taxon>Pseudomonadota</taxon>
        <taxon>Betaproteobacteria</taxon>
        <taxon>Burkholderiales</taxon>
        <taxon>Burkholderiaceae</taxon>
        <taxon>Paraburkholderia</taxon>
    </lineage>
</organism>
<dbReference type="SMART" id="SM00387">
    <property type="entry name" value="HATPase_c"/>
    <property type="match status" value="1"/>
</dbReference>
<keyword evidence="4 9" id="KW-0597">Phosphoprotein</keyword>
<evidence type="ECO:0000259" key="10">
    <source>
        <dbReference type="PROSITE" id="PS50109"/>
    </source>
</evidence>
<dbReference type="InterPro" id="IPR003594">
    <property type="entry name" value="HATPase_dom"/>
</dbReference>
<dbReference type="GO" id="GO:0005886">
    <property type="term" value="C:plasma membrane"/>
    <property type="evidence" value="ECO:0007669"/>
    <property type="project" value="UniProtKB-SubCell"/>
</dbReference>
<dbReference type="PROSITE" id="PS50109">
    <property type="entry name" value="HIS_KIN"/>
    <property type="match status" value="1"/>
</dbReference>
<dbReference type="GO" id="GO:0000155">
    <property type="term" value="F:phosphorelay sensor kinase activity"/>
    <property type="evidence" value="ECO:0007669"/>
    <property type="project" value="InterPro"/>
</dbReference>
<keyword evidence="7" id="KW-0902">Two-component regulatory system</keyword>
<dbReference type="PROSITE" id="PS50113">
    <property type="entry name" value="PAC"/>
    <property type="match status" value="1"/>
</dbReference>
<evidence type="ECO:0000256" key="6">
    <source>
        <dbReference type="ARBA" id="ARBA00022777"/>
    </source>
</evidence>
<dbReference type="InterPro" id="IPR011006">
    <property type="entry name" value="CheY-like_superfamily"/>
</dbReference>
<keyword evidence="6 13" id="KW-0418">Kinase</keyword>
<evidence type="ECO:0000256" key="5">
    <source>
        <dbReference type="ARBA" id="ARBA00022679"/>
    </source>
</evidence>
<dbReference type="PANTHER" id="PTHR43547">
    <property type="entry name" value="TWO-COMPONENT HISTIDINE KINASE"/>
    <property type="match status" value="1"/>
</dbReference>
<evidence type="ECO:0000259" key="11">
    <source>
        <dbReference type="PROSITE" id="PS50110"/>
    </source>
</evidence>
<feature type="domain" description="Histidine kinase" evidence="10">
    <location>
        <begin position="131"/>
        <end position="348"/>
    </location>
</feature>
<sequence length="497" mass="53660">MGLIYWNAKCAEHFWLTKSHLVIDFDFFYSRLHPDDRARTRAAVDAAVVNGQSYDIEYRSLSENGEVRWIRAKGGVRRDDRGTPVRFDGITIDVSTQKRLEQDRAQLLQSERLQRIAAEQDSQMKDTFIATASHELRTPLTAILGWTELLQRKPEEEGFVRRCAEVIRRNAMAQARLVDDLLDASRVAAGKLHMESDAVDLAQALDAELLAIEPLAQRKRVALARSFGSVAPVIGDAARLRQVFSNILGNALRHTPAGGEIRVTLAADAGGARITVKDSGEGIPPDFLETIFASFAQVDGSTTRKHGGLGLGLAISRKLVAMHGGKIAAFSDGLGKGATFVITLPHHSEQLGAPKRLTAGESLSAEASNLRLDGIEVLLVEDDADSLEALCEMLISYGVIVHSASSAARASEILSSNDVDCVFSDICMPDEDGYSFISKARASGFSKPAFAVTALARAGDIDRALAAGFTGHLPKPVSAAALVSLLHEHTVRRSNGT</sequence>
<feature type="modified residue" description="4-aspartylphosphate" evidence="9">
    <location>
        <position position="425"/>
    </location>
</feature>
<dbReference type="SUPFAM" id="SSF55874">
    <property type="entry name" value="ATPase domain of HSP90 chaperone/DNA topoisomerase II/histidine kinase"/>
    <property type="match status" value="1"/>
</dbReference>
<evidence type="ECO:0000313" key="13">
    <source>
        <dbReference type="EMBL" id="RAS20613.1"/>
    </source>
</evidence>
<comment type="caution">
    <text evidence="13">The sequence shown here is derived from an EMBL/GenBank/DDBJ whole genome shotgun (WGS) entry which is preliminary data.</text>
</comment>
<evidence type="ECO:0000256" key="7">
    <source>
        <dbReference type="ARBA" id="ARBA00023012"/>
    </source>
</evidence>
<dbReference type="SUPFAM" id="SSF55785">
    <property type="entry name" value="PYP-like sensor domain (PAS domain)"/>
    <property type="match status" value="1"/>
</dbReference>
<keyword evidence="8" id="KW-0472">Membrane</keyword>
<dbReference type="Pfam" id="PF02518">
    <property type="entry name" value="HATPase_c"/>
    <property type="match status" value="1"/>
</dbReference>
<dbReference type="Gene3D" id="3.30.565.10">
    <property type="entry name" value="Histidine kinase-like ATPase, C-terminal domain"/>
    <property type="match status" value="1"/>
</dbReference>
<dbReference type="CDD" id="cd00130">
    <property type="entry name" value="PAS"/>
    <property type="match status" value="1"/>
</dbReference>
<dbReference type="InterPro" id="IPR036097">
    <property type="entry name" value="HisK_dim/P_sf"/>
</dbReference>
<dbReference type="SMART" id="SM00388">
    <property type="entry name" value="HisKA"/>
    <property type="match status" value="1"/>
</dbReference>
<comment type="catalytic activity">
    <reaction evidence="1">
        <text>ATP + protein L-histidine = ADP + protein N-phospho-L-histidine.</text>
        <dbReference type="EC" id="2.7.13.3"/>
    </reaction>
</comment>
<gene>
    <name evidence="13" type="ORF">BX591_13532</name>
</gene>
<dbReference type="PANTHER" id="PTHR43547:SF2">
    <property type="entry name" value="HYBRID SIGNAL TRANSDUCTION HISTIDINE KINASE C"/>
    <property type="match status" value="1"/>
</dbReference>
<feature type="domain" description="Response regulatory" evidence="11">
    <location>
        <begin position="376"/>
        <end position="490"/>
    </location>
</feature>
<dbReference type="SMART" id="SM00448">
    <property type="entry name" value="REC"/>
    <property type="match status" value="1"/>
</dbReference>
<dbReference type="InterPro" id="IPR036890">
    <property type="entry name" value="HATPase_C_sf"/>
</dbReference>
<dbReference type="InterPro" id="IPR005467">
    <property type="entry name" value="His_kinase_dom"/>
</dbReference>
<dbReference type="InterPro" id="IPR035965">
    <property type="entry name" value="PAS-like_dom_sf"/>
</dbReference>
<dbReference type="CDD" id="cd00082">
    <property type="entry name" value="HisKA"/>
    <property type="match status" value="1"/>
</dbReference>
<dbReference type="Pfam" id="PF00512">
    <property type="entry name" value="HisKA"/>
    <property type="match status" value="1"/>
</dbReference>
<dbReference type="Gene3D" id="1.10.287.130">
    <property type="match status" value="1"/>
</dbReference>
<dbReference type="CDD" id="cd16922">
    <property type="entry name" value="HATPase_EvgS-ArcB-TorS-like"/>
    <property type="match status" value="1"/>
</dbReference>
<dbReference type="InterPro" id="IPR001789">
    <property type="entry name" value="Sig_transdc_resp-reg_receiver"/>
</dbReference>
<dbReference type="AlphaFoldDB" id="A0A329BCQ8"/>
<dbReference type="InterPro" id="IPR000014">
    <property type="entry name" value="PAS"/>
</dbReference>
<accession>A0A329BCQ8</accession>
<evidence type="ECO:0000256" key="9">
    <source>
        <dbReference type="PROSITE-ProRule" id="PRU00169"/>
    </source>
</evidence>
<dbReference type="InterPro" id="IPR004358">
    <property type="entry name" value="Sig_transdc_His_kin-like_C"/>
</dbReference>
<proteinExistence type="predicted"/>
<dbReference type="Pfam" id="PF08447">
    <property type="entry name" value="PAS_3"/>
    <property type="match status" value="1"/>
</dbReference>
<dbReference type="PROSITE" id="PS50110">
    <property type="entry name" value="RESPONSE_REGULATORY"/>
    <property type="match status" value="1"/>
</dbReference>
<dbReference type="SUPFAM" id="SSF47384">
    <property type="entry name" value="Homodimeric domain of signal transducing histidine kinase"/>
    <property type="match status" value="1"/>
</dbReference>
<comment type="subcellular location">
    <subcellularLocation>
        <location evidence="2">Cell inner membrane</location>
        <topology evidence="2">Multi-pass membrane protein</topology>
    </subcellularLocation>
</comment>
<evidence type="ECO:0000313" key="14">
    <source>
        <dbReference type="Proteomes" id="UP000248918"/>
    </source>
</evidence>
<protein>
    <recommendedName>
        <fullName evidence="3">histidine kinase</fullName>
        <ecNumber evidence="3">2.7.13.3</ecNumber>
    </recommendedName>
</protein>
<dbReference type="EC" id="2.7.13.3" evidence="3"/>
<evidence type="ECO:0000256" key="8">
    <source>
        <dbReference type="ARBA" id="ARBA00023136"/>
    </source>
</evidence>
<dbReference type="Gene3D" id="2.10.70.100">
    <property type="match status" value="1"/>
</dbReference>
<dbReference type="InterPro" id="IPR003661">
    <property type="entry name" value="HisK_dim/P_dom"/>
</dbReference>
<dbReference type="Proteomes" id="UP000248918">
    <property type="component" value="Unassembled WGS sequence"/>
</dbReference>